<organism evidence="2 3">
    <name type="scientific">Saccharothrix syringae</name>
    <name type="common">Nocardiopsis syringae</name>
    <dbReference type="NCBI Taxonomy" id="103733"/>
    <lineage>
        <taxon>Bacteria</taxon>
        <taxon>Bacillati</taxon>
        <taxon>Actinomycetota</taxon>
        <taxon>Actinomycetes</taxon>
        <taxon>Pseudonocardiales</taxon>
        <taxon>Pseudonocardiaceae</taxon>
        <taxon>Saccharothrix</taxon>
    </lineage>
</organism>
<evidence type="ECO:0000313" key="2">
    <source>
        <dbReference type="EMBL" id="QFZ19799.1"/>
    </source>
</evidence>
<accession>A0A5Q0H0T4</accession>
<feature type="region of interest" description="Disordered" evidence="1">
    <location>
        <begin position="1"/>
        <end position="22"/>
    </location>
</feature>
<protein>
    <submittedName>
        <fullName evidence="2">Uncharacterized protein</fullName>
    </submittedName>
</protein>
<dbReference type="EMBL" id="CP034550">
    <property type="protein sequence ID" value="QFZ19799.1"/>
    <property type="molecule type" value="Genomic_DNA"/>
</dbReference>
<sequence length="118" mass="12296">MRRNSAKLAVGDAPDATSRTGTQRRACAAAREADLPVGVVREVNGLPGGCALHLVPSVEQFTAPTWHETFGGAGRPVRRAPRRPPADGALHGLDGEPLTEVESAPCGIVVLGPRRSEA</sequence>
<proteinExistence type="predicted"/>
<reference evidence="3" key="1">
    <citation type="journal article" date="2021" name="Curr. Microbiol.">
        <title>Complete genome of nocamycin-producing strain Saccharothrix syringae NRRL B-16468 reveals the biosynthetic potential for secondary metabolites.</title>
        <authorList>
            <person name="Mo X."/>
            <person name="Yang S."/>
        </authorList>
    </citation>
    <scope>NUCLEOTIDE SEQUENCE [LARGE SCALE GENOMIC DNA]</scope>
    <source>
        <strain evidence="3">ATCC 51364 / DSM 43886 / JCM 6844 / KCTC 9398 / NBRC 14523 / NRRL B-16468 / INA 2240</strain>
    </source>
</reference>
<keyword evidence="3" id="KW-1185">Reference proteome</keyword>
<evidence type="ECO:0000313" key="3">
    <source>
        <dbReference type="Proteomes" id="UP000325787"/>
    </source>
</evidence>
<feature type="region of interest" description="Disordered" evidence="1">
    <location>
        <begin position="67"/>
        <end position="98"/>
    </location>
</feature>
<dbReference type="AlphaFoldDB" id="A0A5Q0H0T4"/>
<gene>
    <name evidence="2" type="ORF">EKG83_22300</name>
</gene>
<evidence type="ECO:0000256" key="1">
    <source>
        <dbReference type="SAM" id="MobiDB-lite"/>
    </source>
</evidence>
<dbReference type="RefSeq" id="WP_153278302.1">
    <property type="nucleotide sequence ID" value="NZ_CP034550.1"/>
</dbReference>
<name>A0A5Q0H0T4_SACSY</name>
<dbReference type="KEGG" id="ssyi:EKG83_22300"/>
<dbReference type="Proteomes" id="UP000325787">
    <property type="component" value="Chromosome"/>
</dbReference>
<dbReference type="OrthoDB" id="9800974at2"/>